<protein>
    <submittedName>
        <fullName evidence="1">Uncharacterized protein</fullName>
    </submittedName>
</protein>
<organism evidence="1 2">
    <name type="scientific">Eiseniibacteriota bacterium</name>
    <dbReference type="NCBI Taxonomy" id="2212470"/>
    <lineage>
        <taxon>Bacteria</taxon>
        <taxon>Candidatus Eiseniibacteriota</taxon>
    </lineage>
</organism>
<evidence type="ECO:0000313" key="1">
    <source>
        <dbReference type="EMBL" id="TMQ68750.1"/>
    </source>
</evidence>
<sequence length="179" mass="19245">MMLEAHRDTVIKYPQDAFAEGDYVISVVVFADSSSSDTLELGSTTARLAKKDVKALDEWLRGSALPRTFKHVEKADKVTAGTTLSSMFGAPKGDGTLTVDSTGITYTTKKETLVIPASALRDVGLNDSNPRQPWVVVAYEESGEKKRVSFKPNVYRGDAGAPQITAAIQAAMMRATSGK</sequence>
<reference evidence="1 2" key="1">
    <citation type="journal article" date="2019" name="Nat. Microbiol.">
        <title>Mediterranean grassland soil C-N compound turnover is dependent on rainfall and depth, and is mediated by genomically divergent microorganisms.</title>
        <authorList>
            <person name="Diamond S."/>
            <person name="Andeer P.F."/>
            <person name="Li Z."/>
            <person name="Crits-Christoph A."/>
            <person name="Burstein D."/>
            <person name="Anantharaman K."/>
            <person name="Lane K.R."/>
            <person name="Thomas B.C."/>
            <person name="Pan C."/>
            <person name="Northen T.R."/>
            <person name="Banfield J.F."/>
        </authorList>
    </citation>
    <scope>NUCLEOTIDE SEQUENCE [LARGE SCALE GENOMIC DNA]</scope>
    <source>
        <strain evidence="1">WS_8</strain>
    </source>
</reference>
<dbReference type="EMBL" id="VBOY01000002">
    <property type="protein sequence ID" value="TMQ68750.1"/>
    <property type="molecule type" value="Genomic_DNA"/>
</dbReference>
<accession>A0A538TYN0</accession>
<name>A0A538TYN0_UNCEI</name>
<dbReference type="AlphaFoldDB" id="A0A538TYN0"/>
<gene>
    <name evidence="1" type="ORF">E6K78_00090</name>
</gene>
<evidence type="ECO:0000313" key="2">
    <source>
        <dbReference type="Proteomes" id="UP000316609"/>
    </source>
</evidence>
<proteinExistence type="predicted"/>
<comment type="caution">
    <text evidence="1">The sequence shown here is derived from an EMBL/GenBank/DDBJ whole genome shotgun (WGS) entry which is preliminary data.</text>
</comment>
<dbReference type="Proteomes" id="UP000316609">
    <property type="component" value="Unassembled WGS sequence"/>
</dbReference>